<proteinExistence type="inferred from homology"/>
<evidence type="ECO:0000256" key="5">
    <source>
        <dbReference type="ARBA" id="ARBA00023136"/>
    </source>
</evidence>
<evidence type="ECO:0000256" key="3">
    <source>
        <dbReference type="ARBA" id="ARBA00022692"/>
    </source>
</evidence>
<dbReference type="Gene3D" id="1.10.10.1740">
    <property type="entry name" value="Transmembrane protein 14-like"/>
    <property type="match status" value="1"/>
</dbReference>
<sequence length="120" mass="12251">MSTKQPTSVQPTSNMSLSTIAFVLGALTAGGGITGYVRTGSIPSVTAGCTVGAFYLLGGYRISNRQSYGVELALLASVILAGSSFPRAMKSGFKPLPTGLSVLAAVGLVQFGMAFVNKNK</sequence>
<protein>
    <recommendedName>
        <fullName evidence="9">Transmembrane protein 14C</fullName>
    </recommendedName>
</protein>
<keyword evidence="5 6" id="KW-0472">Membrane</keyword>
<dbReference type="PANTHER" id="PTHR12668">
    <property type="entry name" value="TRANSMEMBRANE PROTEIN 14, 15"/>
    <property type="match status" value="1"/>
</dbReference>
<keyword evidence="4 6" id="KW-1133">Transmembrane helix</keyword>
<dbReference type="Pfam" id="PF03647">
    <property type="entry name" value="Tmemb_14"/>
    <property type="match status" value="1"/>
</dbReference>
<evidence type="ECO:0000256" key="6">
    <source>
        <dbReference type="SAM" id="Phobius"/>
    </source>
</evidence>
<accession>A0A1X7RV57</accession>
<comment type="similarity">
    <text evidence="2">Belongs to the TMEM14 family.</text>
</comment>
<evidence type="ECO:0008006" key="9">
    <source>
        <dbReference type="Google" id="ProtNLM"/>
    </source>
</evidence>
<dbReference type="Proteomes" id="UP000215127">
    <property type="component" value="Chromosome 5"/>
</dbReference>
<reference evidence="7 8" key="1">
    <citation type="submission" date="2016-06" db="EMBL/GenBank/DDBJ databases">
        <authorList>
            <person name="Kjaerup R.B."/>
            <person name="Dalgaard T.S."/>
            <person name="Juul-Madsen H.R."/>
        </authorList>
    </citation>
    <scope>NUCLEOTIDE SEQUENCE [LARGE SCALE GENOMIC DNA]</scope>
</reference>
<gene>
    <name evidence="7" type="ORF">ZT3D7_G5960</name>
</gene>
<feature type="transmembrane region" description="Helical" evidence="6">
    <location>
        <begin position="41"/>
        <end position="60"/>
    </location>
</feature>
<dbReference type="InterPro" id="IPR044890">
    <property type="entry name" value="TMEM14_sf"/>
</dbReference>
<feature type="transmembrane region" description="Helical" evidence="6">
    <location>
        <begin position="95"/>
        <end position="116"/>
    </location>
</feature>
<evidence type="ECO:0000256" key="1">
    <source>
        <dbReference type="ARBA" id="ARBA00004370"/>
    </source>
</evidence>
<dbReference type="EMBL" id="LT853696">
    <property type="protein sequence ID" value="SMQ50807.1"/>
    <property type="molecule type" value="Genomic_DNA"/>
</dbReference>
<evidence type="ECO:0000256" key="4">
    <source>
        <dbReference type="ARBA" id="ARBA00022989"/>
    </source>
</evidence>
<comment type="subcellular location">
    <subcellularLocation>
        <location evidence="1">Membrane</location>
    </subcellularLocation>
</comment>
<dbReference type="GO" id="GO:0016020">
    <property type="term" value="C:membrane"/>
    <property type="evidence" value="ECO:0007669"/>
    <property type="project" value="UniProtKB-SubCell"/>
</dbReference>
<evidence type="ECO:0000313" key="8">
    <source>
        <dbReference type="Proteomes" id="UP000215127"/>
    </source>
</evidence>
<name>A0A1X7RV57_ZYMT9</name>
<dbReference type="STRING" id="1276538.A0A1X7RV57"/>
<organism evidence="7 8">
    <name type="scientific">Zymoseptoria tritici (strain ST99CH_3D7)</name>
    <dbReference type="NCBI Taxonomy" id="1276538"/>
    <lineage>
        <taxon>Eukaryota</taxon>
        <taxon>Fungi</taxon>
        <taxon>Dikarya</taxon>
        <taxon>Ascomycota</taxon>
        <taxon>Pezizomycotina</taxon>
        <taxon>Dothideomycetes</taxon>
        <taxon>Dothideomycetidae</taxon>
        <taxon>Mycosphaerellales</taxon>
        <taxon>Mycosphaerellaceae</taxon>
        <taxon>Zymoseptoria</taxon>
    </lineage>
</organism>
<keyword evidence="3 6" id="KW-0812">Transmembrane</keyword>
<dbReference type="InterPro" id="IPR005349">
    <property type="entry name" value="TMEM14"/>
</dbReference>
<feature type="transmembrane region" description="Helical" evidence="6">
    <location>
        <begin position="72"/>
        <end position="89"/>
    </location>
</feature>
<dbReference type="PANTHER" id="PTHR12668:SF15">
    <property type="entry name" value="UPF0136 DOMAIN PROTEIN (AFU_ORTHOLOGUE AFUA_1G03720)"/>
    <property type="match status" value="1"/>
</dbReference>
<dbReference type="AlphaFoldDB" id="A0A1X7RV57"/>
<keyword evidence="8" id="KW-1185">Reference proteome</keyword>
<evidence type="ECO:0000313" key="7">
    <source>
        <dbReference type="EMBL" id="SMQ50807.1"/>
    </source>
</evidence>
<evidence type="ECO:0000256" key="2">
    <source>
        <dbReference type="ARBA" id="ARBA00007590"/>
    </source>
</evidence>